<proteinExistence type="predicted"/>
<name>A0AAE9IZM3_CAEBR</name>
<dbReference type="Proteomes" id="UP000827892">
    <property type="component" value="Chromosome I"/>
</dbReference>
<sequence length="93" mass="10898">MSFDVKQLHTLSNSIHSMRFDDTDLGRNSICSLCNLLCSTTLQNTLYCLFLQHENYASIRMQEENGIFEKSVQINCQQWICSTMCAERRKRRV</sequence>
<protein>
    <submittedName>
        <fullName evidence="1">Uncharacterized protein</fullName>
    </submittedName>
</protein>
<reference evidence="1 2" key="1">
    <citation type="submission" date="2022-05" db="EMBL/GenBank/DDBJ databases">
        <title>Chromosome-level reference genomes for two strains of Caenorhabditis briggsae: an improved platform for comparative genomics.</title>
        <authorList>
            <person name="Stevens L."/>
            <person name="Andersen E.C."/>
        </authorList>
    </citation>
    <scope>NUCLEOTIDE SEQUENCE [LARGE SCALE GENOMIC DNA]</scope>
    <source>
        <strain evidence="1">QX1410_ONT</strain>
        <tissue evidence="1">Whole-organism</tissue>
    </source>
</reference>
<organism evidence="1 2">
    <name type="scientific">Caenorhabditis briggsae</name>
    <dbReference type="NCBI Taxonomy" id="6238"/>
    <lineage>
        <taxon>Eukaryota</taxon>
        <taxon>Metazoa</taxon>
        <taxon>Ecdysozoa</taxon>
        <taxon>Nematoda</taxon>
        <taxon>Chromadorea</taxon>
        <taxon>Rhabditida</taxon>
        <taxon>Rhabditina</taxon>
        <taxon>Rhabditomorpha</taxon>
        <taxon>Rhabditoidea</taxon>
        <taxon>Rhabditidae</taxon>
        <taxon>Peloderinae</taxon>
        <taxon>Caenorhabditis</taxon>
    </lineage>
</organism>
<dbReference type="EMBL" id="CP090891">
    <property type="protein sequence ID" value="ULU12551.1"/>
    <property type="molecule type" value="Genomic_DNA"/>
</dbReference>
<gene>
    <name evidence="1" type="ORF">L3Y34_015661</name>
</gene>
<dbReference type="AlphaFoldDB" id="A0AAE9IZM3"/>
<evidence type="ECO:0000313" key="2">
    <source>
        <dbReference type="Proteomes" id="UP000827892"/>
    </source>
</evidence>
<evidence type="ECO:0000313" key="1">
    <source>
        <dbReference type="EMBL" id="ULU12551.1"/>
    </source>
</evidence>
<accession>A0AAE9IZM3</accession>